<evidence type="ECO:0000313" key="2">
    <source>
        <dbReference type="EMBL" id="KAJ3745075.1"/>
    </source>
</evidence>
<keyword evidence="3" id="KW-1185">Reference proteome</keyword>
<proteinExistence type="predicted"/>
<dbReference type="Proteomes" id="UP001142393">
    <property type="component" value="Unassembled WGS sequence"/>
</dbReference>
<name>A0A9W8P1L0_9AGAR</name>
<accession>A0A9W8P1L0</accession>
<feature type="region of interest" description="Disordered" evidence="1">
    <location>
        <begin position="1"/>
        <end position="23"/>
    </location>
</feature>
<protein>
    <submittedName>
        <fullName evidence="2">Uncharacterized protein</fullName>
    </submittedName>
</protein>
<feature type="region of interest" description="Disordered" evidence="1">
    <location>
        <begin position="76"/>
        <end position="127"/>
    </location>
</feature>
<comment type="caution">
    <text evidence="2">The sequence shown here is derived from an EMBL/GenBank/DDBJ whole genome shotgun (WGS) entry which is preliminary data.</text>
</comment>
<feature type="compositionally biased region" description="Acidic residues" evidence="1">
    <location>
        <begin position="89"/>
        <end position="104"/>
    </location>
</feature>
<dbReference type="EMBL" id="JANVFU010000006">
    <property type="protein sequence ID" value="KAJ3745075.1"/>
    <property type="molecule type" value="Genomic_DNA"/>
</dbReference>
<dbReference type="AlphaFoldDB" id="A0A9W8P1L0"/>
<sequence length="252" mass="29525">MPFGSRHFSSPFHHLKSSRHSKELKQADITRLMDPSYCLPHHHLSQPVTTHVDSKGQMHDPDFRCFPVFSTGRSRRRRSPFASSRSPWDEDVDEADEEDEEGEEMPTQRHNRRQSPRLSRQHDSASTSVDYSYHHVNSYDFPSSSSSSLSSDSSSISSFTDKIHRYNPVAKIWSFDFVDWYYHYDPDYAYEEPIAIQMNEEYISESDLAENIRAKQATPLNYCHTMKQRWMKSRFGDAFKRKHSNLSTVTYP</sequence>
<reference evidence="2 3" key="1">
    <citation type="journal article" date="2023" name="Proc. Natl. Acad. Sci. U.S.A.">
        <title>A global phylogenomic analysis of the shiitake genus Lentinula.</title>
        <authorList>
            <person name="Sierra-Patev S."/>
            <person name="Min B."/>
            <person name="Naranjo-Ortiz M."/>
            <person name="Looney B."/>
            <person name="Konkel Z."/>
            <person name="Slot J.C."/>
            <person name="Sakamoto Y."/>
            <person name="Steenwyk J.L."/>
            <person name="Rokas A."/>
            <person name="Carro J."/>
            <person name="Camarero S."/>
            <person name="Ferreira P."/>
            <person name="Molpeceres G."/>
            <person name="Ruiz-Duenas F.J."/>
            <person name="Serrano A."/>
            <person name="Henrissat B."/>
            <person name="Drula E."/>
            <person name="Hughes K.W."/>
            <person name="Mata J.L."/>
            <person name="Ishikawa N.K."/>
            <person name="Vargas-Isla R."/>
            <person name="Ushijima S."/>
            <person name="Smith C.A."/>
            <person name="Donoghue J."/>
            <person name="Ahrendt S."/>
            <person name="Andreopoulos W."/>
            <person name="He G."/>
            <person name="LaButti K."/>
            <person name="Lipzen A."/>
            <person name="Ng V."/>
            <person name="Riley R."/>
            <person name="Sandor L."/>
            <person name="Barry K."/>
            <person name="Martinez A.T."/>
            <person name="Xiao Y."/>
            <person name="Gibbons J.G."/>
            <person name="Terashima K."/>
            <person name="Grigoriev I.V."/>
            <person name="Hibbett D."/>
        </authorList>
    </citation>
    <scope>NUCLEOTIDE SEQUENCE [LARGE SCALE GENOMIC DNA]</scope>
    <source>
        <strain evidence="2 3">TFB7810</strain>
    </source>
</reference>
<evidence type="ECO:0000256" key="1">
    <source>
        <dbReference type="SAM" id="MobiDB-lite"/>
    </source>
</evidence>
<evidence type="ECO:0000313" key="3">
    <source>
        <dbReference type="Proteomes" id="UP001142393"/>
    </source>
</evidence>
<gene>
    <name evidence="2" type="ORF">DFH05DRAFT_1543079</name>
</gene>
<organism evidence="2 3">
    <name type="scientific">Lentinula detonsa</name>
    <dbReference type="NCBI Taxonomy" id="2804962"/>
    <lineage>
        <taxon>Eukaryota</taxon>
        <taxon>Fungi</taxon>
        <taxon>Dikarya</taxon>
        <taxon>Basidiomycota</taxon>
        <taxon>Agaricomycotina</taxon>
        <taxon>Agaricomycetes</taxon>
        <taxon>Agaricomycetidae</taxon>
        <taxon>Agaricales</taxon>
        <taxon>Marasmiineae</taxon>
        <taxon>Omphalotaceae</taxon>
        <taxon>Lentinula</taxon>
    </lineage>
</organism>